<evidence type="ECO:0000256" key="6">
    <source>
        <dbReference type="ARBA" id="ARBA00049117"/>
    </source>
</evidence>
<protein>
    <recommendedName>
        <fullName evidence="7">CobW C-terminal domain-containing protein</fullName>
    </recommendedName>
</protein>
<dbReference type="GO" id="GO:0016787">
    <property type="term" value="F:hydrolase activity"/>
    <property type="evidence" value="ECO:0007669"/>
    <property type="project" value="UniProtKB-KW"/>
</dbReference>
<keyword evidence="3" id="KW-0143">Chaperone</keyword>
<evidence type="ECO:0000259" key="7">
    <source>
        <dbReference type="SMART" id="SM00833"/>
    </source>
</evidence>
<dbReference type="InterPro" id="IPR011629">
    <property type="entry name" value="CobW-like_C"/>
</dbReference>
<dbReference type="OrthoDB" id="9808822at2"/>
<proteinExistence type="inferred from homology"/>
<dbReference type="GO" id="GO:0005737">
    <property type="term" value="C:cytoplasm"/>
    <property type="evidence" value="ECO:0007669"/>
    <property type="project" value="TreeGrafter"/>
</dbReference>
<evidence type="ECO:0000313" key="8">
    <source>
        <dbReference type="EMBL" id="APZ43762.1"/>
    </source>
</evidence>
<accession>A0A1P8UIW0</accession>
<gene>
    <name evidence="8" type="ORF">BW247_12255</name>
</gene>
<dbReference type="CDD" id="cd03112">
    <property type="entry name" value="CobW-like"/>
    <property type="match status" value="1"/>
</dbReference>
<dbReference type="InterPro" id="IPR036627">
    <property type="entry name" value="CobW-likC_sf"/>
</dbReference>
<dbReference type="Pfam" id="PF02492">
    <property type="entry name" value="cobW"/>
    <property type="match status" value="1"/>
</dbReference>
<dbReference type="InterPro" id="IPR003495">
    <property type="entry name" value="CobW/HypB/UreG_nucleotide-bd"/>
</dbReference>
<dbReference type="SMART" id="SM00833">
    <property type="entry name" value="CobW_C"/>
    <property type="match status" value="1"/>
</dbReference>
<keyword evidence="9" id="KW-1185">Reference proteome</keyword>
<dbReference type="SUPFAM" id="SSF52540">
    <property type="entry name" value="P-loop containing nucleoside triphosphate hydrolases"/>
    <property type="match status" value="1"/>
</dbReference>
<evidence type="ECO:0000256" key="3">
    <source>
        <dbReference type="ARBA" id="ARBA00023186"/>
    </source>
</evidence>
<dbReference type="KEGG" id="afy:BW247_12255"/>
<evidence type="ECO:0000313" key="9">
    <source>
        <dbReference type="Proteomes" id="UP000243807"/>
    </source>
</evidence>
<sequence>MPDEIAFDVVPVNVVTGFLGSGKTTLLKRLLASEAFGDTAVLVNEFGDVGLDHQLLQGVAADAVLLPSGCLCCSIRGELATALRELYSRRQRGEIPAFRRVVLETTGLADPGPIVSTLLADQVIKHHFRLGAITTTVDACNAMMAHLQQPEWIRQVAAADRLIITKTDIAEPAQLHWLDDYLAQVNPAAEVVRADVLETAADYVLDQGIFQNGGVDEIRRWTRAIWMPRAEGRAHESPRTLTGRLPADAHLRSVESFSLVLDRAIDWSAFAVWLSMLLHCHGNAVLRVKGILNVTGSETPVVLHGVQHMIHPPNHLERWPDDDRRTRIVFITRGIDKALIERSLEIFLGDLTA</sequence>
<reference evidence="8 9" key="1">
    <citation type="submission" date="2017-01" db="EMBL/GenBank/DDBJ databases">
        <title>Draft sequence of Acidihalobacter ferrooxidans strain DSM 14175 (strain V8).</title>
        <authorList>
            <person name="Khaleque H.N."/>
            <person name="Ramsay J.P."/>
            <person name="Murphy R.J.T."/>
            <person name="Kaksonen A.H."/>
            <person name="Boxall N.J."/>
            <person name="Watkin E.L.J."/>
        </authorList>
    </citation>
    <scope>NUCLEOTIDE SEQUENCE [LARGE SCALE GENOMIC DNA]</scope>
    <source>
        <strain evidence="8 9">V8</strain>
    </source>
</reference>
<name>A0A1P8UIW0_9GAMM</name>
<dbReference type="PANTHER" id="PTHR13748">
    <property type="entry name" value="COBW-RELATED"/>
    <property type="match status" value="1"/>
</dbReference>
<dbReference type="Pfam" id="PF07683">
    <property type="entry name" value="CobW_C"/>
    <property type="match status" value="1"/>
</dbReference>
<feature type="domain" description="CobW C-terminal" evidence="7">
    <location>
        <begin position="254"/>
        <end position="348"/>
    </location>
</feature>
<dbReference type="Gene3D" id="3.40.50.300">
    <property type="entry name" value="P-loop containing nucleotide triphosphate hydrolases"/>
    <property type="match status" value="1"/>
</dbReference>
<evidence type="ECO:0000256" key="4">
    <source>
        <dbReference type="ARBA" id="ARBA00034320"/>
    </source>
</evidence>
<dbReference type="PANTHER" id="PTHR13748:SF62">
    <property type="entry name" value="COBW DOMAIN-CONTAINING PROTEIN"/>
    <property type="match status" value="1"/>
</dbReference>
<evidence type="ECO:0000256" key="1">
    <source>
        <dbReference type="ARBA" id="ARBA00022741"/>
    </source>
</evidence>
<organism evidence="8 9">
    <name type="scientific">Acidihalobacter ferrooxydans</name>
    <dbReference type="NCBI Taxonomy" id="1765967"/>
    <lineage>
        <taxon>Bacteria</taxon>
        <taxon>Pseudomonadati</taxon>
        <taxon>Pseudomonadota</taxon>
        <taxon>Gammaproteobacteria</taxon>
        <taxon>Chromatiales</taxon>
        <taxon>Ectothiorhodospiraceae</taxon>
        <taxon>Acidihalobacter</taxon>
    </lineage>
</organism>
<dbReference type="RefSeq" id="WP_076837392.1">
    <property type="nucleotide sequence ID" value="NZ_CP019434.1"/>
</dbReference>
<keyword evidence="2" id="KW-0378">Hydrolase</keyword>
<dbReference type="InterPro" id="IPR051316">
    <property type="entry name" value="Zinc-reg_GTPase_activator"/>
</dbReference>
<evidence type="ECO:0000256" key="5">
    <source>
        <dbReference type="ARBA" id="ARBA00045658"/>
    </source>
</evidence>
<dbReference type="Gene3D" id="3.30.1220.10">
    <property type="entry name" value="CobW-like, C-terminal domain"/>
    <property type="match status" value="1"/>
</dbReference>
<dbReference type="SUPFAM" id="SSF90002">
    <property type="entry name" value="Hypothetical protein YjiA, C-terminal domain"/>
    <property type="match status" value="1"/>
</dbReference>
<keyword evidence="1" id="KW-0547">Nucleotide-binding</keyword>
<comment type="similarity">
    <text evidence="4">Belongs to the SIMIBI class G3E GTPase family. ZNG1 subfamily.</text>
</comment>
<comment type="function">
    <text evidence="5">Zinc chaperone that directly transfers zinc cofactor to target proteins, thereby activating them. Zinc is transferred from the CXCC motif in the GTPase domain to the zinc binding site in target proteins in a process requiring GTP hydrolysis.</text>
</comment>
<dbReference type="Proteomes" id="UP000243807">
    <property type="component" value="Chromosome"/>
</dbReference>
<dbReference type="EMBL" id="CP019434">
    <property type="protein sequence ID" value="APZ43762.1"/>
    <property type="molecule type" value="Genomic_DNA"/>
</dbReference>
<dbReference type="InterPro" id="IPR027417">
    <property type="entry name" value="P-loop_NTPase"/>
</dbReference>
<dbReference type="AlphaFoldDB" id="A0A1P8UIW0"/>
<evidence type="ECO:0000256" key="2">
    <source>
        <dbReference type="ARBA" id="ARBA00022801"/>
    </source>
</evidence>
<dbReference type="GO" id="GO:0000166">
    <property type="term" value="F:nucleotide binding"/>
    <property type="evidence" value="ECO:0007669"/>
    <property type="project" value="UniProtKB-KW"/>
</dbReference>
<dbReference type="STRING" id="1765967.BW247_12255"/>
<comment type="catalytic activity">
    <reaction evidence="6">
        <text>GTP + H2O = GDP + phosphate + H(+)</text>
        <dbReference type="Rhea" id="RHEA:19669"/>
        <dbReference type="ChEBI" id="CHEBI:15377"/>
        <dbReference type="ChEBI" id="CHEBI:15378"/>
        <dbReference type="ChEBI" id="CHEBI:37565"/>
        <dbReference type="ChEBI" id="CHEBI:43474"/>
        <dbReference type="ChEBI" id="CHEBI:58189"/>
    </reaction>
    <physiologicalReaction direction="left-to-right" evidence="6">
        <dbReference type="Rhea" id="RHEA:19670"/>
    </physiologicalReaction>
</comment>